<sequence length="550" mass="61796">MESRIKPLPLDLTATNDPFQQQQQQHVPPTPPSPTFSTTSLISSMSWIADKAPQELIPMIKNAYSSLKEKEKDLTLAAEIGKQLLSANVQLEQNYRQLLQQQQHHSDNSYDNASVATDDESPDMRYLSSMNSRQVIIEVLEQKNNELNERLESLSAEHTSIKTTNSKRTKQLEAEMLALKSDLEMATSKIQELESMNQKQQQRRLNHSGGSKNQDATGHDVDLLLSDLQRLEAEQQQAIEAKHAMETKLAAALKDLHQLKQQFDTFEFTEAGYKTLQQTYDRQFQHISQLNQSLEDHRAVFQKLRDRGIHLHSLSSTPCPSVIMDQGGTSSSDGGKHTLLDELKLEWNKRQQSDTANTSNTNKPSPSSSSSSASSSTLSSFMPFNQLFDMDPFETLLTKATGIDNGLIDDALRLITQLEQEIDDQPQNSIIPASLSAVGDNDPIYTTSWTVDSNFGDNSVDDQVTDDGRLHMALVEYSFPSQDLYPSLDSGGTLTRYDPTLTPTGLIRQWVSKALQRLWRWFRFAFVLSTAIMISVWSGPDEMLLALGDR</sequence>
<dbReference type="OrthoDB" id="9451547at2759"/>
<feature type="compositionally biased region" description="Low complexity" evidence="1">
    <location>
        <begin position="13"/>
        <end position="27"/>
    </location>
</feature>
<evidence type="ECO:0000313" key="2">
    <source>
        <dbReference type="EMBL" id="SAL99430.1"/>
    </source>
</evidence>
<feature type="region of interest" description="Disordered" evidence="1">
    <location>
        <begin position="1"/>
        <end position="38"/>
    </location>
</feature>
<keyword evidence="3" id="KW-1185">Reference proteome</keyword>
<reference evidence="2" key="1">
    <citation type="submission" date="2016-04" db="EMBL/GenBank/DDBJ databases">
        <authorList>
            <person name="Evans L.H."/>
            <person name="Alamgir A."/>
            <person name="Owens N."/>
            <person name="Weber N.D."/>
            <person name="Virtaneva K."/>
            <person name="Barbian K."/>
            <person name="Babar A."/>
            <person name="Rosenke K."/>
        </authorList>
    </citation>
    <scope>NUCLEOTIDE SEQUENCE [LARGE SCALE GENOMIC DNA]</scope>
    <source>
        <strain evidence="2">CBS 101.48</strain>
    </source>
</reference>
<dbReference type="EMBL" id="LT552697">
    <property type="protein sequence ID" value="SAL99430.1"/>
    <property type="molecule type" value="Genomic_DNA"/>
</dbReference>
<feature type="compositionally biased region" description="Low complexity" evidence="1">
    <location>
        <begin position="355"/>
        <end position="376"/>
    </location>
</feature>
<organism evidence="2">
    <name type="scientific">Absidia glauca</name>
    <name type="common">Pin mould</name>
    <dbReference type="NCBI Taxonomy" id="4829"/>
    <lineage>
        <taxon>Eukaryota</taxon>
        <taxon>Fungi</taxon>
        <taxon>Fungi incertae sedis</taxon>
        <taxon>Mucoromycota</taxon>
        <taxon>Mucoromycotina</taxon>
        <taxon>Mucoromycetes</taxon>
        <taxon>Mucorales</taxon>
        <taxon>Cunninghamellaceae</taxon>
        <taxon>Absidia</taxon>
    </lineage>
</organism>
<evidence type="ECO:0000313" key="3">
    <source>
        <dbReference type="Proteomes" id="UP000078561"/>
    </source>
</evidence>
<dbReference type="InParanoid" id="A0A163J4C3"/>
<dbReference type="Proteomes" id="UP000078561">
    <property type="component" value="Unassembled WGS sequence"/>
</dbReference>
<gene>
    <name evidence="2" type="primary">ABSGL_05044.1 scaffold 6272</name>
</gene>
<name>A0A163J4C3_ABSGL</name>
<feature type="region of interest" description="Disordered" evidence="1">
    <location>
        <begin position="195"/>
        <end position="218"/>
    </location>
</feature>
<feature type="region of interest" description="Disordered" evidence="1">
    <location>
        <begin position="99"/>
        <end position="120"/>
    </location>
</feature>
<accession>A0A163J4C3</accession>
<feature type="region of interest" description="Disordered" evidence="1">
    <location>
        <begin position="351"/>
        <end position="376"/>
    </location>
</feature>
<dbReference type="AlphaFoldDB" id="A0A163J4C3"/>
<proteinExistence type="predicted"/>
<dbReference type="STRING" id="4829.A0A163J4C3"/>
<evidence type="ECO:0000256" key="1">
    <source>
        <dbReference type="SAM" id="MobiDB-lite"/>
    </source>
</evidence>
<protein>
    <submittedName>
        <fullName evidence="2">Uncharacterized protein</fullName>
    </submittedName>
</protein>